<dbReference type="Proteomes" id="UP000574390">
    <property type="component" value="Unassembled WGS sequence"/>
</dbReference>
<accession>A0A7J6TMW2</accession>
<protein>
    <submittedName>
        <fullName evidence="2">Uncharacterized protein</fullName>
    </submittedName>
</protein>
<organism evidence="2 4">
    <name type="scientific">Perkinsus olseni</name>
    <name type="common">Perkinsus atlanticus</name>
    <dbReference type="NCBI Taxonomy" id="32597"/>
    <lineage>
        <taxon>Eukaryota</taxon>
        <taxon>Sar</taxon>
        <taxon>Alveolata</taxon>
        <taxon>Perkinsozoa</taxon>
        <taxon>Perkinsea</taxon>
        <taxon>Perkinsida</taxon>
        <taxon>Perkinsidae</taxon>
        <taxon>Perkinsus</taxon>
    </lineage>
</organism>
<evidence type="ECO:0000313" key="4">
    <source>
        <dbReference type="Proteomes" id="UP000574390"/>
    </source>
</evidence>
<evidence type="ECO:0000313" key="3">
    <source>
        <dbReference type="Proteomes" id="UP000553632"/>
    </source>
</evidence>
<proteinExistence type="predicted"/>
<dbReference type="EMBL" id="JABANM010006014">
    <property type="protein sequence ID" value="KAF4746608.1"/>
    <property type="molecule type" value="Genomic_DNA"/>
</dbReference>
<dbReference type="Proteomes" id="UP000553632">
    <property type="component" value="Unassembled WGS sequence"/>
</dbReference>
<reference evidence="3 4" key="1">
    <citation type="submission" date="2020-04" db="EMBL/GenBank/DDBJ databases">
        <title>Perkinsus olseni comparative genomics.</title>
        <authorList>
            <person name="Bogema D.R."/>
        </authorList>
    </citation>
    <scope>NUCLEOTIDE SEQUENCE [LARGE SCALE GENOMIC DNA]</scope>
    <source>
        <strain evidence="2">ATCC PRA-205</strain>
        <strain evidence="1 3">ATCC PRA-207</strain>
    </source>
</reference>
<dbReference type="Pfam" id="PF20525">
    <property type="entry name" value="DUF6740"/>
    <property type="match status" value="1"/>
</dbReference>
<dbReference type="InterPro" id="IPR046628">
    <property type="entry name" value="DUF6740"/>
</dbReference>
<keyword evidence="3" id="KW-1185">Reference proteome</keyword>
<evidence type="ECO:0000313" key="1">
    <source>
        <dbReference type="EMBL" id="KAF4728482.1"/>
    </source>
</evidence>
<dbReference type="AlphaFoldDB" id="A0A7J6TMW2"/>
<gene>
    <name evidence="2" type="ORF">FOZ62_019960</name>
    <name evidence="1" type="ORF">FOZ63_020284</name>
</gene>
<name>A0A7J6TMW2_PEROL</name>
<comment type="caution">
    <text evidence="2">The sequence shown here is derived from an EMBL/GenBank/DDBJ whole genome shotgun (WGS) entry which is preliminary data.</text>
</comment>
<sequence>NKKASLFVDVVIGKDQGQRVLQLDVVAQGSVTVWQMGEGVSLSIDVSVEGKVSDDTVQQTITAQIQIAVTFSVNLPVVGSVMDCTAYAKIGITAAPNNVITAYGEIGRSISLLVAGAGAGVNIKGNTLNNQPNTWAFKSEVFLTAWVNVLVWSDNWRWAWEIWHASPVYF</sequence>
<evidence type="ECO:0000313" key="2">
    <source>
        <dbReference type="EMBL" id="KAF4746608.1"/>
    </source>
</evidence>
<dbReference type="EMBL" id="JABANO010020451">
    <property type="protein sequence ID" value="KAF4728482.1"/>
    <property type="molecule type" value="Genomic_DNA"/>
</dbReference>
<feature type="non-terminal residue" evidence="2">
    <location>
        <position position="1"/>
    </location>
</feature>